<keyword evidence="3" id="KW-1185">Reference proteome</keyword>
<evidence type="ECO:0008006" key="4">
    <source>
        <dbReference type="Google" id="ProtNLM"/>
    </source>
</evidence>
<dbReference type="KEGG" id="mhey:H2LOC_003910"/>
<name>A0A6B8KJR3_9HYPH</name>
<feature type="chain" id="PRO_5025334178" description="Sulfur globule protein" evidence="1">
    <location>
        <begin position="26"/>
        <end position="89"/>
    </location>
</feature>
<keyword evidence="1" id="KW-0732">Signal</keyword>
<dbReference type="AlphaFoldDB" id="A0A6B8KJR3"/>
<proteinExistence type="predicted"/>
<dbReference type="Proteomes" id="UP000309061">
    <property type="component" value="Chromosome"/>
</dbReference>
<evidence type="ECO:0000256" key="1">
    <source>
        <dbReference type="SAM" id="SignalP"/>
    </source>
</evidence>
<accession>A0A6B8KJR3</accession>
<dbReference type="EMBL" id="CP046052">
    <property type="protein sequence ID" value="QGM47942.1"/>
    <property type="molecule type" value="Genomic_DNA"/>
</dbReference>
<feature type="signal peptide" evidence="1">
    <location>
        <begin position="1"/>
        <end position="25"/>
    </location>
</feature>
<evidence type="ECO:0000313" key="3">
    <source>
        <dbReference type="Proteomes" id="UP000309061"/>
    </source>
</evidence>
<gene>
    <name evidence="2" type="ORF">H2LOC_003910</name>
</gene>
<organism evidence="2 3">
    <name type="scientific">Methylocystis heyeri</name>
    <dbReference type="NCBI Taxonomy" id="391905"/>
    <lineage>
        <taxon>Bacteria</taxon>
        <taxon>Pseudomonadati</taxon>
        <taxon>Pseudomonadota</taxon>
        <taxon>Alphaproteobacteria</taxon>
        <taxon>Hyphomicrobiales</taxon>
        <taxon>Methylocystaceae</taxon>
        <taxon>Methylocystis</taxon>
    </lineage>
</organism>
<protein>
    <recommendedName>
        <fullName evidence="4">Sulfur globule protein</fullName>
    </recommendedName>
</protein>
<reference evidence="2 3" key="1">
    <citation type="submission" date="2019-11" db="EMBL/GenBank/DDBJ databases">
        <title>The genome sequence of Methylocystis heyeri.</title>
        <authorList>
            <person name="Oshkin I.Y."/>
            <person name="Miroshnikov K."/>
            <person name="Dedysh S.N."/>
        </authorList>
    </citation>
    <scope>NUCLEOTIDE SEQUENCE [LARGE SCALE GENOMIC DNA]</scope>
    <source>
        <strain evidence="2 3">H2</strain>
    </source>
</reference>
<dbReference type="OrthoDB" id="8457060at2"/>
<sequence length="89" mass="10073">MLRKTTLAAGLALGALTLGAPGASAMPALDPGVAQAADSAANVDKARWVCGPYRCWWRPNYYRPYGVYRPYGGYGYYHGPRRYWHRRYW</sequence>
<evidence type="ECO:0000313" key="2">
    <source>
        <dbReference type="EMBL" id="QGM47942.1"/>
    </source>
</evidence>